<reference evidence="1" key="1">
    <citation type="submission" date="2020-06" db="EMBL/GenBank/DDBJ databases">
        <authorList>
            <consortium name="Plant Systems Biology data submission"/>
        </authorList>
    </citation>
    <scope>NUCLEOTIDE SEQUENCE</scope>
    <source>
        <strain evidence="1">D6</strain>
    </source>
</reference>
<dbReference type="EMBL" id="CAICTM010001376">
    <property type="protein sequence ID" value="CAB9523108.1"/>
    <property type="molecule type" value="Genomic_DNA"/>
</dbReference>
<keyword evidence="2" id="KW-1185">Reference proteome</keyword>
<organism evidence="1 2">
    <name type="scientific">Seminavis robusta</name>
    <dbReference type="NCBI Taxonomy" id="568900"/>
    <lineage>
        <taxon>Eukaryota</taxon>
        <taxon>Sar</taxon>
        <taxon>Stramenopiles</taxon>
        <taxon>Ochrophyta</taxon>
        <taxon>Bacillariophyta</taxon>
        <taxon>Bacillariophyceae</taxon>
        <taxon>Bacillariophycidae</taxon>
        <taxon>Naviculales</taxon>
        <taxon>Naviculaceae</taxon>
        <taxon>Seminavis</taxon>
    </lineage>
</organism>
<accession>A0A9N8HUF8</accession>
<proteinExistence type="predicted"/>
<gene>
    <name evidence="1" type="ORF">SEMRO_1378_G267600.1</name>
</gene>
<dbReference type="Proteomes" id="UP001153069">
    <property type="component" value="Unassembled WGS sequence"/>
</dbReference>
<sequence length="266" mass="29201">MTTDTDTPKISSAGHILAMNNVALTRILQDKPSECLEIFRYALQQLQGSLQAMSSNQVYLAAAASHPPTCATTATPQFQSVPLDTCKTNAAAQSNNGTFSFFHRMMTLSPASLQQTTSTISTSDDNNNTVDTSLLQFQNSLLVTLFFNMAVCHHHLGLRQGKSGELQTALQLYELAFSMVEGSALALKDQQMLLLCLYNNMGHVHSCFSNTAATQACVDWIQRIFLAFPHAQSQPEEEANLAFDYEFFVQYMPLRPCEQGNIAAAA</sequence>
<evidence type="ECO:0000313" key="2">
    <source>
        <dbReference type="Proteomes" id="UP001153069"/>
    </source>
</evidence>
<name>A0A9N8HUF8_9STRA</name>
<dbReference type="InterPro" id="IPR011990">
    <property type="entry name" value="TPR-like_helical_dom_sf"/>
</dbReference>
<dbReference type="AlphaFoldDB" id="A0A9N8HUF8"/>
<comment type="caution">
    <text evidence="1">The sequence shown here is derived from an EMBL/GenBank/DDBJ whole genome shotgun (WGS) entry which is preliminary data.</text>
</comment>
<evidence type="ECO:0000313" key="1">
    <source>
        <dbReference type="EMBL" id="CAB9523108.1"/>
    </source>
</evidence>
<dbReference type="SUPFAM" id="SSF48452">
    <property type="entry name" value="TPR-like"/>
    <property type="match status" value="1"/>
</dbReference>
<protein>
    <submittedName>
        <fullName evidence="1">Uncharacterized protein</fullName>
    </submittedName>
</protein>